<reference evidence="1" key="1">
    <citation type="submission" date="2022-04" db="EMBL/GenBank/DDBJ databases">
        <title>Jade perch genome.</title>
        <authorList>
            <person name="Chao B."/>
        </authorList>
    </citation>
    <scope>NUCLEOTIDE SEQUENCE</scope>
    <source>
        <strain evidence="1">CB-2022</strain>
    </source>
</reference>
<gene>
    <name evidence="1" type="ORF">L3Q82_026008</name>
</gene>
<keyword evidence="2" id="KW-1185">Reference proteome</keyword>
<evidence type="ECO:0000313" key="1">
    <source>
        <dbReference type="EMBL" id="KAI3369044.1"/>
    </source>
</evidence>
<dbReference type="Proteomes" id="UP000831701">
    <property type="component" value="Chromosome 8"/>
</dbReference>
<protein>
    <submittedName>
        <fullName evidence="1">Uncharacterized protein</fullName>
    </submittedName>
</protein>
<accession>A0ACB8WMP9</accession>
<dbReference type="EMBL" id="CM041538">
    <property type="protein sequence ID" value="KAI3369044.1"/>
    <property type="molecule type" value="Genomic_DNA"/>
</dbReference>
<evidence type="ECO:0000313" key="2">
    <source>
        <dbReference type="Proteomes" id="UP000831701"/>
    </source>
</evidence>
<comment type="caution">
    <text evidence="1">The sequence shown here is derived from an EMBL/GenBank/DDBJ whole genome shotgun (WGS) entry which is preliminary data.</text>
</comment>
<proteinExistence type="predicted"/>
<organism evidence="1 2">
    <name type="scientific">Scortum barcoo</name>
    <name type="common">barcoo grunter</name>
    <dbReference type="NCBI Taxonomy" id="214431"/>
    <lineage>
        <taxon>Eukaryota</taxon>
        <taxon>Metazoa</taxon>
        <taxon>Chordata</taxon>
        <taxon>Craniata</taxon>
        <taxon>Vertebrata</taxon>
        <taxon>Euteleostomi</taxon>
        <taxon>Actinopterygii</taxon>
        <taxon>Neopterygii</taxon>
        <taxon>Teleostei</taxon>
        <taxon>Neoteleostei</taxon>
        <taxon>Acanthomorphata</taxon>
        <taxon>Eupercaria</taxon>
        <taxon>Centrarchiformes</taxon>
        <taxon>Terapontoidei</taxon>
        <taxon>Terapontidae</taxon>
        <taxon>Scortum</taxon>
    </lineage>
</organism>
<sequence>MLLFAAAAADSTAPLCHVTAGGYAQLSREREREKGKAIQCLHTVNREFNLLKAHCAQEREERGEREESKSRRGARDRHRGAGRFQATESRSSGFCNFALTALINLFYRDRQARQSSDKPNVIWSHHKLTALSEPGNRQSRKRKKGKMGCFFSKKSKRKSPEKETTTTVESTTTSSAVPLGNNSNEPPKQYSWDKREKKLNIFRLFLNTHVFPVLLAQVDPKDYMLTGLKDVTVGRLPGKLNGQQFVIQECENCNIYVFDHSATITIDDCVNCRIVLGPVKGSVFFRDCKDIKCVVACQQFRTRDCKKMEVFLCCATQPIIESSTGMKFGCFQYYYPELAFHFKDAGLSIFNNNWSNIHDFTPVSGENNWSLLPETTAVLDSVPVPDSESEFKSVRISADSSRSIVPLTKGGRRKDSDESCLFVFFAGDYTTANARKLIDEAVAKGFVLIQTKEVSMRPEDVKRVFQSNADDLVEWITKGGPVVALELNGTGVVEACKNIANEVFSGTKVFVSDNKNTSSRDVDNFFNFADMQMGLSDRVCGRNNVDSTGGCYRMKRHRSSSSSDSSDNESPSTSFCSSNKYGSKPGTPASNQKKPAEVFRKDLISAMKLPDSHHVSPEDYYLLADTWKQEWEKGVQVLASPDTIPEPSVRTVVEKPKEVLYTHQRKYIQCSSHDSTEPGYVNIKELAEAMCRYDLDDMDLYWLQALNRELELMGEETIDELTMERAMEALERQCHDNMNHAIETVEGLGIEYDEDVICDVCRSPDSEEGNDMVFCDKCNICVHQVSIACPERMEPITKVSHIPPSRWSLICSLCKLKTGACIQCSVKNCTTPFHVTCAFEHSLEMKTILDEGDEVKFKSYCLKHSKSKSGEAGLSPARSKPPAESEKVGQRAQRLQELEEDFYTLIQLGELAQALGLSERLADFIYQYWKVKRKANFNKALLPPKEEEENLVLEPQEDSIHTRMRMFMHLRQDLERVRNLCYMVSRREKLKLLQSKAQEQMFNLHVKLVNQELSAGLPSSYPVESMLFRPPPRITLKLKMPKSSSLGNGNGNPSSKSVNGPLCPDNSSNVSEHGGEGLGQGKPQMRGRKDERSNGRLSSSSHPSGPVLSVKPTGKPLALHAALHGQSSNSNGKLDQDRACVAKSNGLFVAQKDSSCQTPSDQDASNQALDKSSFRKSAMEHFGRSFKEATINLVRTTEDLRASDKLSRKGSAKERLWAKPVPEHKVKSTKSYQDSDGYCPDLELSDSEPEAKGMHRRQVGLPQPDAQRKGVNRGKQSLGSRHPMQRLAVEKHSNEEENCKLANALEPSMSSVVVSGESELSLGELPMESWMSHLPCALWDTPLYHMAIPGSHNAITYCLDMNDRSPVDLTQPDMLQKLDKYMKPLIRPFVYKWAKTQEYTIKQQLDCGVRYCDLRIAHRPNDSSTDLYFYHGVYTMLTVETVLREIREWLDAHPKEVVILSFSHFLGLSQELHMLLLTTIRNVFASKLCPKTEVLTLRNLWALGYTVIVSYEHRGFFVTGINLTEDLKYICTHPTESLKDMVMSTYPTLLSWVKEQTPGSRIGSLNIIAGDFITESQFVPTVVRLNEKLLKWPS</sequence>
<name>A0ACB8WMP9_9TELE</name>